<dbReference type="InterPro" id="IPR005482">
    <property type="entry name" value="Biotin_COase_C"/>
</dbReference>
<accession>A0A852VNG2</accession>
<evidence type="ECO:0000259" key="10">
    <source>
        <dbReference type="PROSITE" id="PS50979"/>
    </source>
</evidence>
<keyword evidence="14" id="KW-1185">Reference proteome</keyword>
<dbReference type="InterPro" id="IPR011763">
    <property type="entry name" value="COA_CT_C"/>
</dbReference>
<dbReference type="CDD" id="cd06850">
    <property type="entry name" value="biotinyl_domain"/>
    <property type="match status" value="1"/>
</dbReference>
<feature type="domain" description="ATP-grasp" evidence="9">
    <location>
        <begin position="27"/>
        <end position="157"/>
    </location>
</feature>
<dbReference type="Pfam" id="PF02785">
    <property type="entry name" value="Biotin_carb_C"/>
    <property type="match status" value="1"/>
</dbReference>
<dbReference type="InterPro" id="IPR029045">
    <property type="entry name" value="ClpP/crotonase-like_dom_sf"/>
</dbReference>
<dbReference type="SUPFAM" id="SSF51230">
    <property type="entry name" value="Single hybrid motif"/>
    <property type="match status" value="1"/>
</dbReference>
<proteinExistence type="predicted"/>
<dbReference type="Pfam" id="PF02786">
    <property type="entry name" value="CPSase_L_D2"/>
    <property type="match status" value="1"/>
</dbReference>
<dbReference type="Pfam" id="PF01039">
    <property type="entry name" value="Carboxyl_trans"/>
    <property type="match status" value="1"/>
</dbReference>
<comment type="pathway">
    <text evidence="1">Lipid metabolism; malonyl-CoA biosynthesis; malonyl-CoA from acetyl-CoA: step 1/1.</text>
</comment>
<keyword evidence="4 7" id="KW-0067">ATP-binding</keyword>
<dbReference type="InterPro" id="IPR011054">
    <property type="entry name" value="Rudment_hybrid_motif"/>
</dbReference>
<dbReference type="PROSITE" id="PS50980">
    <property type="entry name" value="COA_CT_NTER"/>
    <property type="match status" value="1"/>
</dbReference>
<organism evidence="13 14">
    <name type="scientific">Janibacter cremeus</name>
    <dbReference type="NCBI Taxonomy" id="1285192"/>
    <lineage>
        <taxon>Bacteria</taxon>
        <taxon>Bacillati</taxon>
        <taxon>Actinomycetota</taxon>
        <taxon>Actinomycetes</taxon>
        <taxon>Micrococcales</taxon>
        <taxon>Intrasporangiaceae</taxon>
        <taxon>Janibacter</taxon>
    </lineage>
</organism>
<dbReference type="PROSITE" id="PS50975">
    <property type="entry name" value="ATP_GRASP"/>
    <property type="match status" value="1"/>
</dbReference>
<evidence type="ECO:0000313" key="13">
    <source>
        <dbReference type="EMBL" id="NYF97666.1"/>
    </source>
</evidence>
<feature type="domain" description="Biotin carboxylation" evidence="10">
    <location>
        <begin position="1"/>
        <end position="290"/>
    </location>
</feature>
<protein>
    <submittedName>
        <fullName evidence="13">Acetyl-CoA carboxylase carboxyltransferase component/biotin carboxyl carrier protein</fullName>
    </submittedName>
</protein>
<dbReference type="GO" id="GO:0016874">
    <property type="term" value="F:ligase activity"/>
    <property type="evidence" value="ECO:0007669"/>
    <property type="project" value="UniProtKB-KW"/>
</dbReference>
<dbReference type="Proteomes" id="UP000554054">
    <property type="component" value="Unassembled WGS sequence"/>
</dbReference>
<reference evidence="13 14" key="1">
    <citation type="submission" date="2020-07" db="EMBL/GenBank/DDBJ databases">
        <title>Sequencing the genomes of 1000 actinobacteria strains.</title>
        <authorList>
            <person name="Klenk H.-P."/>
        </authorList>
    </citation>
    <scope>NUCLEOTIDE SEQUENCE [LARGE SCALE GENOMIC DNA]</scope>
    <source>
        <strain evidence="13 14">DSM 26154</strain>
    </source>
</reference>
<dbReference type="AlphaFoldDB" id="A0A852VNG2"/>
<evidence type="ECO:0000259" key="9">
    <source>
        <dbReference type="PROSITE" id="PS50975"/>
    </source>
</evidence>
<dbReference type="Pfam" id="PF00364">
    <property type="entry name" value="Biotin_lipoyl"/>
    <property type="match status" value="1"/>
</dbReference>
<dbReference type="InterPro" id="IPR034733">
    <property type="entry name" value="AcCoA_carboxyl_beta"/>
</dbReference>
<evidence type="ECO:0000259" key="8">
    <source>
        <dbReference type="PROSITE" id="PS50968"/>
    </source>
</evidence>
<dbReference type="InterPro" id="IPR000089">
    <property type="entry name" value="Biotin_lipoyl"/>
</dbReference>
<dbReference type="GO" id="GO:0046872">
    <property type="term" value="F:metal ion binding"/>
    <property type="evidence" value="ECO:0007669"/>
    <property type="project" value="InterPro"/>
</dbReference>
<dbReference type="PROSITE" id="PS50979">
    <property type="entry name" value="BC"/>
    <property type="match status" value="1"/>
</dbReference>
<dbReference type="InterPro" id="IPR011053">
    <property type="entry name" value="Single_hybrid_motif"/>
</dbReference>
<gene>
    <name evidence="13" type="ORF">BJY20_001058</name>
</gene>
<dbReference type="InterPro" id="IPR011761">
    <property type="entry name" value="ATP-grasp"/>
</dbReference>
<dbReference type="PROSITE" id="PS50968">
    <property type="entry name" value="BIOTINYL_LIPOYL"/>
    <property type="match status" value="1"/>
</dbReference>
<dbReference type="GO" id="GO:2001295">
    <property type="term" value="P:malonyl-CoA biosynthetic process"/>
    <property type="evidence" value="ECO:0007669"/>
    <property type="project" value="UniProtKB-UniPathway"/>
</dbReference>
<dbReference type="Gene3D" id="2.40.50.100">
    <property type="match status" value="1"/>
</dbReference>
<evidence type="ECO:0000256" key="6">
    <source>
        <dbReference type="ARBA" id="ARBA00023268"/>
    </source>
</evidence>
<dbReference type="SUPFAM" id="SSF56059">
    <property type="entry name" value="Glutathione synthetase ATP-binding domain-like"/>
    <property type="match status" value="1"/>
</dbReference>
<keyword evidence="2" id="KW-0436">Ligase</keyword>
<dbReference type="PROSITE" id="PS50989">
    <property type="entry name" value="COA_CT_CTER"/>
    <property type="match status" value="1"/>
</dbReference>
<dbReference type="InterPro" id="IPR011762">
    <property type="entry name" value="COA_CT_N"/>
</dbReference>
<dbReference type="SMART" id="SM00878">
    <property type="entry name" value="Biotin_carb_C"/>
    <property type="match status" value="1"/>
</dbReference>
<dbReference type="UniPathway" id="UPA00655">
    <property type="reaction ID" value="UER00711"/>
</dbReference>
<dbReference type="GO" id="GO:0016740">
    <property type="term" value="F:transferase activity"/>
    <property type="evidence" value="ECO:0007669"/>
    <property type="project" value="UniProtKB-KW"/>
</dbReference>
<keyword evidence="3 7" id="KW-0547">Nucleotide-binding</keyword>
<evidence type="ECO:0000259" key="11">
    <source>
        <dbReference type="PROSITE" id="PS50980"/>
    </source>
</evidence>
<feature type="domain" description="CoA carboxyltransferase N-terminal" evidence="11">
    <location>
        <begin position="386"/>
        <end position="659"/>
    </location>
</feature>
<dbReference type="PANTHER" id="PTHR18866">
    <property type="entry name" value="CARBOXYLASE:PYRUVATE/ACETYL-COA/PROPIONYL-COA CARBOXYLASE"/>
    <property type="match status" value="1"/>
</dbReference>
<dbReference type="PANTHER" id="PTHR18866:SF33">
    <property type="entry name" value="METHYLCROTONOYL-COA CARBOXYLASE SUBUNIT ALPHA, MITOCHONDRIAL-RELATED"/>
    <property type="match status" value="1"/>
</dbReference>
<dbReference type="Gene3D" id="3.30.470.20">
    <property type="entry name" value="ATP-grasp fold, B domain"/>
    <property type="match status" value="1"/>
</dbReference>
<keyword evidence="13" id="KW-0808">Transferase</keyword>
<dbReference type="InterPro" id="IPR050856">
    <property type="entry name" value="Biotin_carboxylase_complex"/>
</dbReference>
<dbReference type="GO" id="GO:0005524">
    <property type="term" value="F:ATP binding"/>
    <property type="evidence" value="ECO:0007669"/>
    <property type="project" value="UniProtKB-UniRule"/>
</dbReference>
<sequence length="906" mass="97137">MRAVTDLAGLSEAFERCRSEARRAFGDDSVYVEELMPRAKHLEVQILGDGMGQVVSLGERECSIQRRHQKLVEWAPSPVLNSHQRDALSRAAVALMAPLEYRGLGTVEFLVDPDTLAAGAEFTFVFIEVNPRLQVEHTVTEQVTGLDLVASQLRVAVGESLDDLSLEGGSSPVQDTFAIQARVNAEHTVGAVTTAATGTVTDFVVPAEARVDTYARPGLVVDGTFDSLLAKVVTRTQGSFAEAAADAVSALSELVISGVDTNVDLLRSVLTHEEFISGQATTSFLDEHESVSGQFEAAGDPSQVTAAFAAAVVSVDVRPGQAIGPGTALVTLESMKMEHPLTAGVSGTVDQVRVAVGDQVRVGQVIAEITVHAGNYGEEELSDQVDLDYVRPDLEELLRRRAAVTDEARPEAMAKRHRTGHRSARENISALVDDDSFLEFGALPVAAQRSRRDMQDLIARTPGDGIVTGLAKINGAEFGSEVSEAAVLAYDYTVLAGTQGYFNHKKTDRILSIAKQKKVPIVFFAEGGGGRPGDTDVNHVLGSGLNVTTFTMMGSLSGVVPTIGVLTGRCFAGNAALLGCCDVIIGTRDSNLGMAGPAMIEGGGLGRFTPEEVGPMDVQGPNGVVDIVVEDDEEAVLAAQRYLSYFQGPVSQWSFSDQRRLRHLIPENRKAIYNIREVIDNLVDEGSVLELRREFGIGAVTALVRVEGKPMGLVANNPAHLGGAIDSEAADKMARFLQLCDAHGLPVVSLCDTPGFMVGPESEGTATVRHFSRLFVISAHLRIPMITVILRKGYGLGAQAMAAGGFLEPLTTIAWPTGEFGPMGLEGAVQLAYSKELAAIADDGERDRRYRQHLDELYDAGKAINSAMKQDFDEVIDPAETRRWVASTLRSFPTYEGEATRYVDTW</sequence>
<evidence type="ECO:0000256" key="7">
    <source>
        <dbReference type="PROSITE-ProRule" id="PRU00409"/>
    </source>
</evidence>
<comment type="caution">
    <text evidence="13">The sequence shown here is derived from an EMBL/GenBank/DDBJ whole genome shotgun (WGS) entry which is preliminary data.</text>
</comment>
<feature type="domain" description="CoA carboxyltransferase C-terminal" evidence="12">
    <location>
        <begin position="652"/>
        <end position="891"/>
    </location>
</feature>
<keyword evidence="5" id="KW-0092">Biotin</keyword>
<dbReference type="Gene3D" id="3.90.226.10">
    <property type="entry name" value="2-enoyl-CoA Hydratase, Chain A, domain 1"/>
    <property type="match status" value="2"/>
</dbReference>
<evidence type="ECO:0000256" key="4">
    <source>
        <dbReference type="ARBA" id="ARBA00022840"/>
    </source>
</evidence>
<dbReference type="InterPro" id="IPR011764">
    <property type="entry name" value="Biotin_carboxylation_dom"/>
</dbReference>
<dbReference type="InterPro" id="IPR005479">
    <property type="entry name" value="CPAse_ATP-bd"/>
</dbReference>
<feature type="domain" description="Lipoyl-binding" evidence="8">
    <location>
        <begin position="295"/>
        <end position="370"/>
    </location>
</feature>
<evidence type="ECO:0000313" key="14">
    <source>
        <dbReference type="Proteomes" id="UP000554054"/>
    </source>
</evidence>
<dbReference type="SUPFAM" id="SSF52096">
    <property type="entry name" value="ClpP/crotonase"/>
    <property type="match status" value="2"/>
</dbReference>
<evidence type="ECO:0000256" key="5">
    <source>
        <dbReference type="ARBA" id="ARBA00023267"/>
    </source>
</evidence>
<dbReference type="SUPFAM" id="SSF51246">
    <property type="entry name" value="Rudiment single hybrid motif"/>
    <property type="match status" value="1"/>
</dbReference>
<dbReference type="InterPro" id="IPR013815">
    <property type="entry name" value="ATP_grasp_subdomain_1"/>
</dbReference>
<evidence type="ECO:0000256" key="3">
    <source>
        <dbReference type="ARBA" id="ARBA00022741"/>
    </source>
</evidence>
<dbReference type="PROSITE" id="PS00867">
    <property type="entry name" value="CPSASE_2"/>
    <property type="match status" value="1"/>
</dbReference>
<dbReference type="Gene3D" id="3.30.1490.20">
    <property type="entry name" value="ATP-grasp fold, A domain"/>
    <property type="match status" value="1"/>
</dbReference>
<dbReference type="EMBL" id="JACCAE010000001">
    <property type="protein sequence ID" value="NYF97666.1"/>
    <property type="molecule type" value="Genomic_DNA"/>
</dbReference>
<evidence type="ECO:0000256" key="2">
    <source>
        <dbReference type="ARBA" id="ARBA00022598"/>
    </source>
</evidence>
<evidence type="ECO:0000259" key="12">
    <source>
        <dbReference type="PROSITE" id="PS50989"/>
    </source>
</evidence>
<name>A0A852VNG2_9MICO</name>
<evidence type="ECO:0000256" key="1">
    <source>
        <dbReference type="ARBA" id="ARBA00004956"/>
    </source>
</evidence>
<keyword evidence="6" id="KW-0511">Multifunctional enzyme</keyword>